<dbReference type="EMBL" id="GG662857">
    <property type="protein sequence ID" value="EAR86785.2"/>
    <property type="molecule type" value="Genomic_DNA"/>
</dbReference>
<dbReference type="AlphaFoldDB" id="Q22NK0"/>
<dbReference type="GeneID" id="7823530"/>
<name>Q22NK0_TETTS</name>
<reference evidence="3" key="1">
    <citation type="journal article" date="2006" name="PLoS Biol.">
        <title>Macronuclear genome sequence of the ciliate Tetrahymena thermophila, a model eukaryote.</title>
        <authorList>
            <person name="Eisen J.A."/>
            <person name="Coyne R.S."/>
            <person name="Wu M."/>
            <person name="Wu D."/>
            <person name="Thiagarajan M."/>
            <person name="Wortman J.R."/>
            <person name="Badger J.H."/>
            <person name="Ren Q."/>
            <person name="Amedeo P."/>
            <person name="Jones K.M."/>
            <person name="Tallon L.J."/>
            <person name="Delcher A.L."/>
            <person name="Salzberg S.L."/>
            <person name="Silva J.C."/>
            <person name="Haas B.J."/>
            <person name="Majoros W.H."/>
            <person name="Farzad M."/>
            <person name="Carlton J.M."/>
            <person name="Smith R.K. Jr."/>
            <person name="Garg J."/>
            <person name="Pearlman R.E."/>
            <person name="Karrer K.M."/>
            <person name="Sun L."/>
            <person name="Manning G."/>
            <person name="Elde N.C."/>
            <person name="Turkewitz A.P."/>
            <person name="Asai D.J."/>
            <person name="Wilkes D.E."/>
            <person name="Wang Y."/>
            <person name="Cai H."/>
            <person name="Collins K."/>
            <person name="Stewart B.A."/>
            <person name="Lee S.R."/>
            <person name="Wilamowska K."/>
            <person name="Weinberg Z."/>
            <person name="Ruzzo W.L."/>
            <person name="Wloga D."/>
            <person name="Gaertig J."/>
            <person name="Frankel J."/>
            <person name="Tsao C.-C."/>
            <person name="Gorovsky M.A."/>
            <person name="Keeling P.J."/>
            <person name="Waller R.F."/>
            <person name="Patron N.J."/>
            <person name="Cherry J.M."/>
            <person name="Stover N.A."/>
            <person name="Krieger C.J."/>
            <person name="del Toro C."/>
            <person name="Ryder H.F."/>
            <person name="Williamson S.C."/>
            <person name="Barbeau R.A."/>
            <person name="Hamilton E.P."/>
            <person name="Orias E."/>
        </authorList>
    </citation>
    <scope>NUCLEOTIDE SEQUENCE [LARGE SCALE GENOMIC DNA]</scope>
    <source>
        <strain evidence="3">SB210</strain>
    </source>
</reference>
<accession>Q22NK0</accession>
<dbReference type="RefSeq" id="XP_001007030.2">
    <property type="nucleotide sequence ID" value="XM_001007030.2"/>
</dbReference>
<dbReference type="InParanoid" id="Q22NK0"/>
<feature type="transmembrane region" description="Helical" evidence="1">
    <location>
        <begin position="133"/>
        <end position="152"/>
    </location>
</feature>
<gene>
    <name evidence="2" type="ORF">TTHERM_00198490</name>
</gene>
<organism evidence="2 3">
    <name type="scientific">Tetrahymena thermophila (strain SB210)</name>
    <dbReference type="NCBI Taxonomy" id="312017"/>
    <lineage>
        <taxon>Eukaryota</taxon>
        <taxon>Sar</taxon>
        <taxon>Alveolata</taxon>
        <taxon>Ciliophora</taxon>
        <taxon>Intramacronucleata</taxon>
        <taxon>Oligohymenophorea</taxon>
        <taxon>Hymenostomatida</taxon>
        <taxon>Tetrahymenina</taxon>
        <taxon>Tetrahymenidae</taxon>
        <taxon>Tetrahymena</taxon>
    </lineage>
</organism>
<proteinExistence type="predicted"/>
<dbReference type="KEGG" id="tet:TTHERM_00198490"/>
<keyword evidence="1" id="KW-1133">Transmembrane helix</keyword>
<sequence length="153" mass="16542">MNQYQKNISYKLNKKQLKMKTLVLLAIIVLNAVQCVETPSWISQSDLQTTLACVSALKIPDCIATTCTDAAVAYSTCIFCSSNIDSFNSYLSCTKACATTYINDPTTKDDITVGIYANGYTSCIQAINPINTINGSSILVLSAFLLAVLALLF</sequence>
<protein>
    <submittedName>
        <fullName evidence="2">Transmembrane protein, putative</fullName>
    </submittedName>
</protein>
<keyword evidence="1 2" id="KW-0812">Transmembrane</keyword>
<keyword evidence="1" id="KW-0472">Membrane</keyword>
<dbReference type="HOGENOM" id="CLU_1975003_0_0_1"/>
<evidence type="ECO:0000256" key="1">
    <source>
        <dbReference type="SAM" id="Phobius"/>
    </source>
</evidence>
<evidence type="ECO:0000313" key="3">
    <source>
        <dbReference type="Proteomes" id="UP000009168"/>
    </source>
</evidence>
<evidence type="ECO:0000313" key="2">
    <source>
        <dbReference type="EMBL" id="EAR86785.2"/>
    </source>
</evidence>
<dbReference type="Proteomes" id="UP000009168">
    <property type="component" value="Unassembled WGS sequence"/>
</dbReference>
<keyword evidence="3" id="KW-1185">Reference proteome</keyword>